<name>A0A352IQ80_9GAMM</name>
<reference evidence="1 2" key="1">
    <citation type="journal article" date="2018" name="Nat. Biotechnol.">
        <title>A standardized bacterial taxonomy based on genome phylogeny substantially revises the tree of life.</title>
        <authorList>
            <person name="Parks D.H."/>
            <person name="Chuvochina M."/>
            <person name="Waite D.W."/>
            <person name="Rinke C."/>
            <person name="Skarshewski A."/>
            <person name="Chaumeil P.A."/>
            <person name="Hugenholtz P."/>
        </authorList>
    </citation>
    <scope>NUCLEOTIDE SEQUENCE [LARGE SCALE GENOMIC DNA]</scope>
    <source>
        <strain evidence="1">UBA9380</strain>
    </source>
</reference>
<sequence length="318" mass="36092">MNWKPNVSDRSLEQTISALIQQEGLPDAYAETVEKTILPLADRICALHDTEKQPIVVGIHGAQGTGKSTLTLFLREILLRHRNRSAANFSLDDIYLTRGERQDLAERVHPLFITRGVPGTHDVALGQQVLNRLRSAVPEDATPIPAFDKSRDDRVPRDQWPVFGGRAEVILLEGWCLDARPEQDSALAQPMNPLEENEDPDGVWRSYVNDQLKGEYRKFFDEIDFLIMLKAPSMECVLEWRRLQEQKLANKIRNAPKSGEPHDGAQELRIMTDEEVGRFVMHYERVTRACLAEMPGRADVLINVAEDHSLGLPQFREA</sequence>
<accession>A0A352IQ80</accession>
<evidence type="ECO:0000313" key="1">
    <source>
        <dbReference type="EMBL" id="HBC33613.1"/>
    </source>
</evidence>
<evidence type="ECO:0008006" key="3">
    <source>
        <dbReference type="Google" id="ProtNLM"/>
    </source>
</evidence>
<comment type="caution">
    <text evidence="1">The sequence shown here is derived from an EMBL/GenBank/DDBJ whole genome shotgun (WGS) entry which is preliminary data.</text>
</comment>
<dbReference type="Gene3D" id="3.40.50.300">
    <property type="entry name" value="P-loop containing nucleotide triphosphate hydrolases"/>
    <property type="match status" value="1"/>
</dbReference>
<dbReference type="SUPFAM" id="SSF52540">
    <property type="entry name" value="P-loop containing nucleoside triphosphate hydrolases"/>
    <property type="match status" value="1"/>
</dbReference>
<dbReference type="EMBL" id="DNNA01000074">
    <property type="protein sequence ID" value="HBC33613.1"/>
    <property type="molecule type" value="Genomic_DNA"/>
</dbReference>
<dbReference type="Proteomes" id="UP000263489">
    <property type="component" value="Unassembled WGS sequence"/>
</dbReference>
<dbReference type="AlphaFoldDB" id="A0A352IQ80"/>
<proteinExistence type="predicted"/>
<evidence type="ECO:0000313" key="2">
    <source>
        <dbReference type="Proteomes" id="UP000263489"/>
    </source>
</evidence>
<protein>
    <recommendedName>
        <fullName evidence="3">Kinase</fullName>
    </recommendedName>
</protein>
<gene>
    <name evidence="1" type="ORF">DC045_04665</name>
</gene>
<organism evidence="1 2">
    <name type="scientific">Marinobacter adhaerens</name>
    <dbReference type="NCBI Taxonomy" id="1033846"/>
    <lineage>
        <taxon>Bacteria</taxon>
        <taxon>Pseudomonadati</taxon>
        <taxon>Pseudomonadota</taxon>
        <taxon>Gammaproteobacteria</taxon>
        <taxon>Pseudomonadales</taxon>
        <taxon>Marinobacteraceae</taxon>
        <taxon>Marinobacter</taxon>
    </lineage>
</organism>
<dbReference type="InterPro" id="IPR027417">
    <property type="entry name" value="P-loop_NTPase"/>
</dbReference>